<organism evidence="2 3">
    <name type="scientific">Streptomyces mimosae</name>
    <dbReference type="NCBI Taxonomy" id="2586635"/>
    <lineage>
        <taxon>Bacteria</taxon>
        <taxon>Bacillati</taxon>
        <taxon>Actinomycetota</taxon>
        <taxon>Actinomycetes</taxon>
        <taxon>Kitasatosporales</taxon>
        <taxon>Streptomycetaceae</taxon>
        <taxon>Streptomyces</taxon>
    </lineage>
</organism>
<feature type="domain" description="HTH cro/C1-type" evidence="1">
    <location>
        <begin position="43"/>
        <end position="74"/>
    </location>
</feature>
<keyword evidence="3" id="KW-1185">Reference proteome</keyword>
<dbReference type="InterPro" id="IPR010982">
    <property type="entry name" value="Lambda_DNA-bd_dom_sf"/>
</dbReference>
<proteinExistence type="predicted"/>
<protein>
    <submittedName>
        <fullName evidence="2">Helix-turn-helix domain-containing protein</fullName>
    </submittedName>
</protein>
<dbReference type="SUPFAM" id="SSF47413">
    <property type="entry name" value="lambda repressor-like DNA-binding domains"/>
    <property type="match status" value="1"/>
</dbReference>
<dbReference type="Proteomes" id="UP000314251">
    <property type="component" value="Unassembled WGS sequence"/>
</dbReference>
<evidence type="ECO:0000313" key="2">
    <source>
        <dbReference type="EMBL" id="KAB8162531.1"/>
    </source>
</evidence>
<dbReference type="AlphaFoldDB" id="A0A5N6A1I0"/>
<gene>
    <name evidence="2" type="ORF">FH607_021020</name>
</gene>
<evidence type="ECO:0000259" key="1">
    <source>
        <dbReference type="PROSITE" id="PS50943"/>
    </source>
</evidence>
<dbReference type="GO" id="GO:0003677">
    <property type="term" value="F:DNA binding"/>
    <property type="evidence" value="ECO:0007669"/>
    <property type="project" value="InterPro"/>
</dbReference>
<dbReference type="EMBL" id="VDLY02000014">
    <property type="protein sequence ID" value="KAB8162531.1"/>
    <property type="molecule type" value="Genomic_DNA"/>
</dbReference>
<comment type="caution">
    <text evidence="2">The sequence shown here is derived from an EMBL/GenBank/DDBJ whole genome shotgun (WGS) entry which is preliminary data.</text>
</comment>
<name>A0A5N6A1I0_9ACTN</name>
<sequence length="206" mass="22080">MGLRQPNGAVHADQWLICGWCVAPRCGNLQCMTQDWARLGTKLKRARESRGLQQKFVAKSLTVERGAIYNIEKGAIKKLTGTINRYAEMVGWTPESLRLVLEGGEPVTTDDVERSSAVARSGEPAPAGDPGLAGLSLLVRKALSEGELIDSEVQSLSTPTGQIQVAIVARAQPGASPAQLDEAGALWARLRAALVKALDEERGRGR</sequence>
<dbReference type="InterPro" id="IPR001387">
    <property type="entry name" value="Cro/C1-type_HTH"/>
</dbReference>
<accession>A0A5N6A1I0</accession>
<dbReference type="Gene3D" id="1.10.260.40">
    <property type="entry name" value="lambda repressor-like DNA-binding domains"/>
    <property type="match status" value="1"/>
</dbReference>
<evidence type="ECO:0000313" key="3">
    <source>
        <dbReference type="Proteomes" id="UP000314251"/>
    </source>
</evidence>
<dbReference type="CDD" id="cd00093">
    <property type="entry name" value="HTH_XRE"/>
    <property type="match status" value="1"/>
</dbReference>
<dbReference type="OrthoDB" id="4235039at2"/>
<dbReference type="PROSITE" id="PS50943">
    <property type="entry name" value="HTH_CROC1"/>
    <property type="match status" value="1"/>
</dbReference>
<reference evidence="2" key="1">
    <citation type="submission" date="2019-10" db="EMBL/GenBank/DDBJ databases">
        <title>Nonomuraea sp. nov., isolated from Phyllanthus amarus.</title>
        <authorList>
            <person name="Klykleung N."/>
            <person name="Tanasupawat S."/>
        </authorList>
    </citation>
    <scope>NUCLEOTIDE SEQUENCE [LARGE SCALE GENOMIC DNA]</scope>
    <source>
        <strain evidence="2">3MP-10</strain>
    </source>
</reference>